<dbReference type="Gene3D" id="3.40.710.10">
    <property type="entry name" value="DD-peptidase/beta-lactamase superfamily"/>
    <property type="match status" value="1"/>
</dbReference>
<reference evidence="11 12" key="1">
    <citation type="submission" date="2020-08" db="EMBL/GenBank/DDBJ databases">
        <title>Genome public.</title>
        <authorList>
            <person name="Liu C."/>
            <person name="Sun Q."/>
        </authorList>
    </citation>
    <scope>NUCLEOTIDE SEQUENCE [LARGE SCALE GENOMIC DNA]</scope>
    <source>
        <strain evidence="11 12">M29</strain>
    </source>
</reference>
<evidence type="ECO:0000256" key="5">
    <source>
        <dbReference type="ARBA" id="ARBA00022984"/>
    </source>
</evidence>
<keyword evidence="2" id="KW-0732">Signal</keyword>
<feature type="compositionally biased region" description="Polar residues" evidence="8">
    <location>
        <begin position="28"/>
        <end position="42"/>
    </location>
</feature>
<keyword evidence="11" id="KW-0645">Protease</keyword>
<accession>A0ABR7IDM8</accession>
<keyword evidence="5" id="KW-0573">Peptidoglycan synthesis</keyword>
<proteinExistence type="inferred from homology"/>
<dbReference type="EMBL" id="JACOQG010000001">
    <property type="protein sequence ID" value="MBC5778127.1"/>
    <property type="molecule type" value="Genomic_DNA"/>
</dbReference>
<evidence type="ECO:0000256" key="6">
    <source>
        <dbReference type="ARBA" id="ARBA00023316"/>
    </source>
</evidence>
<keyword evidence="11" id="KW-0121">Carboxypeptidase</keyword>
<dbReference type="GO" id="GO:0004180">
    <property type="term" value="F:carboxypeptidase activity"/>
    <property type="evidence" value="ECO:0007669"/>
    <property type="project" value="UniProtKB-KW"/>
</dbReference>
<evidence type="ECO:0000256" key="3">
    <source>
        <dbReference type="ARBA" id="ARBA00022801"/>
    </source>
</evidence>
<evidence type="ECO:0000256" key="8">
    <source>
        <dbReference type="SAM" id="MobiDB-lite"/>
    </source>
</evidence>
<dbReference type="PANTHER" id="PTHR21581:SF6">
    <property type="entry name" value="TRAFFICKING PROTEIN PARTICLE COMPLEX SUBUNIT 12"/>
    <property type="match status" value="1"/>
</dbReference>
<feature type="compositionally biased region" description="Basic and acidic residues" evidence="8">
    <location>
        <begin position="11"/>
        <end position="26"/>
    </location>
</feature>
<feature type="transmembrane region" description="Helical" evidence="9">
    <location>
        <begin position="59"/>
        <end position="83"/>
    </location>
</feature>
<feature type="region of interest" description="Disordered" evidence="8">
    <location>
        <begin position="1"/>
        <end position="56"/>
    </location>
</feature>
<evidence type="ECO:0000256" key="7">
    <source>
        <dbReference type="RuleBase" id="RU004016"/>
    </source>
</evidence>
<comment type="caution">
    <text evidence="11">The sequence shown here is derived from an EMBL/GenBank/DDBJ whole genome shotgun (WGS) entry which is preliminary data.</text>
</comment>
<feature type="compositionally biased region" description="Basic residues" evidence="8">
    <location>
        <begin position="47"/>
        <end position="56"/>
    </location>
</feature>
<evidence type="ECO:0000256" key="2">
    <source>
        <dbReference type="ARBA" id="ARBA00022729"/>
    </source>
</evidence>
<dbReference type="SUPFAM" id="SSF56601">
    <property type="entry name" value="beta-lactamase/transpeptidase-like"/>
    <property type="match status" value="1"/>
</dbReference>
<dbReference type="InterPro" id="IPR018044">
    <property type="entry name" value="Peptidase_S11"/>
</dbReference>
<keyword evidence="9" id="KW-0812">Transmembrane</keyword>
<dbReference type="InterPro" id="IPR012338">
    <property type="entry name" value="Beta-lactam/transpept-like"/>
</dbReference>
<organism evidence="11 12">
    <name type="scientific">Blautia difficilis</name>
    <dbReference type="NCBI Taxonomy" id="2763027"/>
    <lineage>
        <taxon>Bacteria</taxon>
        <taxon>Bacillati</taxon>
        <taxon>Bacillota</taxon>
        <taxon>Clostridia</taxon>
        <taxon>Lachnospirales</taxon>
        <taxon>Lachnospiraceae</taxon>
        <taxon>Blautia</taxon>
    </lineage>
</organism>
<keyword evidence="9" id="KW-1133">Transmembrane helix</keyword>
<feature type="domain" description="Peptidase S11 D-alanyl-D-alanine carboxypeptidase A N-terminal" evidence="10">
    <location>
        <begin position="143"/>
        <end position="370"/>
    </location>
</feature>
<name>A0ABR7IDM8_9FIRM</name>
<gene>
    <name evidence="11" type="ORF">H8Z82_00285</name>
</gene>
<evidence type="ECO:0000256" key="9">
    <source>
        <dbReference type="SAM" id="Phobius"/>
    </source>
</evidence>
<dbReference type="PANTHER" id="PTHR21581">
    <property type="entry name" value="D-ALANYL-D-ALANINE CARBOXYPEPTIDASE"/>
    <property type="match status" value="1"/>
</dbReference>
<evidence type="ECO:0000313" key="12">
    <source>
        <dbReference type="Proteomes" id="UP000649826"/>
    </source>
</evidence>
<dbReference type="RefSeq" id="WP_186993896.1">
    <property type="nucleotide sequence ID" value="NZ_JACOQG010000001.1"/>
</dbReference>
<dbReference type="InterPro" id="IPR001967">
    <property type="entry name" value="Peptidase_S11_N"/>
</dbReference>
<evidence type="ECO:0000256" key="4">
    <source>
        <dbReference type="ARBA" id="ARBA00022960"/>
    </source>
</evidence>
<evidence type="ECO:0000259" key="10">
    <source>
        <dbReference type="Pfam" id="PF00768"/>
    </source>
</evidence>
<sequence>MMFGKSSAGNKNEKKSARPYKNERSVHGSHSGTASQVQTTALPRSQRPSRQKQRRRKPIGHTILLLLLMVFIAAGAFFAIRLLNGTYLGKPVNAFQASEVFTSSLAGKENMKARPFAQKLCVSSKGSVDRIKNASLEEGQKGLLFNLSNHKVLYANGIYDKIYPASITKIMTAMLALKSGKLDDTVTITQENVTLEAGSQVCGFVAGDQVTLDQLLHCLLVYSGNDAASAIAEYVGGTTENFVEMMNSYARQLGCTGTHFTNPHGLQDENHYTTPYDIYLMLNEAMNYKEFTQITQMPSYTVTYTGADGESHSVSLEATDHYLTGEATPPKDVTVLGGKTGTTASAGNCLAIITQNAFGKPFVSIVLGASSKELLYQQMNSLLQNINS</sequence>
<keyword evidence="6" id="KW-0961">Cell wall biogenesis/degradation</keyword>
<protein>
    <submittedName>
        <fullName evidence="11">D-alanyl-D-alanine carboxypeptidase</fullName>
    </submittedName>
</protein>
<keyword evidence="3" id="KW-0378">Hydrolase</keyword>
<dbReference type="PRINTS" id="PR00725">
    <property type="entry name" value="DADACBPTASE1"/>
</dbReference>
<dbReference type="Pfam" id="PF00768">
    <property type="entry name" value="Peptidase_S11"/>
    <property type="match status" value="1"/>
</dbReference>
<keyword evidence="4" id="KW-0133">Cell shape</keyword>
<keyword evidence="9" id="KW-0472">Membrane</keyword>
<evidence type="ECO:0000313" key="11">
    <source>
        <dbReference type="EMBL" id="MBC5778127.1"/>
    </source>
</evidence>
<comment type="similarity">
    <text evidence="1 7">Belongs to the peptidase S11 family.</text>
</comment>
<evidence type="ECO:0000256" key="1">
    <source>
        <dbReference type="ARBA" id="ARBA00007164"/>
    </source>
</evidence>
<keyword evidence="12" id="KW-1185">Reference proteome</keyword>
<dbReference type="Proteomes" id="UP000649826">
    <property type="component" value="Unassembled WGS sequence"/>
</dbReference>